<dbReference type="PANTHER" id="PTHR43459:SF1">
    <property type="entry name" value="EG:BACN32G11.4 PROTEIN"/>
    <property type="match status" value="1"/>
</dbReference>
<gene>
    <name evidence="1" type="ORF">SAMN05216389_101440</name>
</gene>
<dbReference type="InterPro" id="IPR001753">
    <property type="entry name" value="Enoyl-CoA_hydra/iso"/>
</dbReference>
<protein>
    <submittedName>
        <fullName evidence="1">Enoyl-CoA hydratase</fullName>
    </submittedName>
</protein>
<dbReference type="GO" id="GO:0003824">
    <property type="term" value="F:catalytic activity"/>
    <property type="evidence" value="ECO:0007669"/>
    <property type="project" value="UniProtKB-ARBA"/>
</dbReference>
<reference evidence="1 2" key="1">
    <citation type="submission" date="2016-10" db="EMBL/GenBank/DDBJ databases">
        <authorList>
            <person name="de Groot N.N."/>
        </authorList>
    </citation>
    <scope>NUCLEOTIDE SEQUENCE [LARGE SCALE GENOMIC DNA]</scope>
    <source>
        <strain evidence="1 2">IBRC-M 10780</strain>
    </source>
</reference>
<dbReference type="SUPFAM" id="SSF52096">
    <property type="entry name" value="ClpP/crotonase"/>
    <property type="match status" value="1"/>
</dbReference>
<keyword evidence="2" id="KW-1185">Reference proteome</keyword>
<dbReference type="AlphaFoldDB" id="A0A1H9YJP8"/>
<dbReference type="RefSeq" id="WP_244513314.1">
    <property type="nucleotide sequence ID" value="NZ_FOHE01000001.1"/>
</dbReference>
<evidence type="ECO:0000313" key="2">
    <source>
        <dbReference type="Proteomes" id="UP000198618"/>
    </source>
</evidence>
<sequence>MTTVQFESEDGISYIRLNRPERYNALDKKMLEDLLEVIEKVENNHDRIVILSGNGNAFCAGGDISMMKEFSNQDVFGEIMDTIGLIVRKLYVLNKIVISAVQGSAAGLGLSLALTADYVIGQNESKFGMLFLGVGLAPDGGGHFWLEQRLGAQRAKQFIWGMKQVQGQVAKSMGLVDILTNKSVVEEATRLGQKLLTTPTIAMLKTKQMYHSKNVNTLDFYLKEEKNRNGTYEIQQIIRKEFMRFSKKELHNLQENR</sequence>
<proteinExistence type="predicted"/>
<accession>A0A1H9YJP8</accession>
<dbReference type="EMBL" id="FOHE01000001">
    <property type="protein sequence ID" value="SES69291.1"/>
    <property type="molecule type" value="Genomic_DNA"/>
</dbReference>
<dbReference type="Proteomes" id="UP000198618">
    <property type="component" value="Unassembled WGS sequence"/>
</dbReference>
<name>A0A1H9YJP8_9BACI</name>
<evidence type="ECO:0000313" key="1">
    <source>
        <dbReference type="EMBL" id="SES69291.1"/>
    </source>
</evidence>
<dbReference type="InterPro" id="IPR029045">
    <property type="entry name" value="ClpP/crotonase-like_dom_sf"/>
</dbReference>
<dbReference type="Gene3D" id="3.90.226.10">
    <property type="entry name" value="2-enoyl-CoA Hydratase, Chain A, domain 1"/>
    <property type="match status" value="1"/>
</dbReference>
<dbReference type="CDD" id="cd06558">
    <property type="entry name" value="crotonase-like"/>
    <property type="match status" value="1"/>
</dbReference>
<dbReference type="PANTHER" id="PTHR43459">
    <property type="entry name" value="ENOYL-COA HYDRATASE"/>
    <property type="match status" value="1"/>
</dbReference>
<dbReference type="Pfam" id="PF00378">
    <property type="entry name" value="ECH_1"/>
    <property type="match status" value="1"/>
</dbReference>
<dbReference type="STRING" id="930131.SAMN05216389_101440"/>
<organism evidence="1 2">
    <name type="scientific">Oceanobacillus limi</name>
    <dbReference type="NCBI Taxonomy" id="930131"/>
    <lineage>
        <taxon>Bacteria</taxon>
        <taxon>Bacillati</taxon>
        <taxon>Bacillota</taxon>
        <taxon>Bacilli</taxon>
        <taxon>Bacillales</taxon>
        <taxon>Bacillaceae</taxon>
        <taxon>Oceanobacillus</taxon>
    </lineage>
</organism>